<gene>
    <name evidence="2" type="ORF">Plil01_000224100</name>
</gene>
<dbReference type="EMBL" id="BSXW01000078">
    <property type="protein sequence ID" value="GMF11548.1"/>
    <property type="molecule type" value="Genomic_DNA"/>
</dbReference>
<sequence>MQSMRMSALLMELSSVSSAFHSGRSSPLQLTVSSSLNGGIGPTPKPIFVELIYDYFLEKFGTRCEAERIIHDVFSNCRSLVRTDSLALLFSYLCCMSNSCPEDRLLGQNEALAFLHAIFRCGLHNFRLVNPVPMLPTEIPGTDSTSTSSADSPQDDAEDAPQTASSVAGQTDFVRIDVAETILQTAFSKLSADQKIRLRLRTVEAASDGKSVAPPSEMEANAFLVFALHEWRRYILHRLNEIRVTCCAVEEELAQFEELLQLETIASILQKTGIAYTSEDLCVIFRRLYITEKAPTKCNDGNEASSATPTTDPMSDRIAAACFPLVAREALSELQVLEHATARPFEIRPSPLQSYEFLVSTWGDYQEPCSELLEELRQIGKSNDIQAKALSRWPATNIAGKTGGGGDVLYLSSSSSSNTVSSQDVAQLEAVHMLFLDKLQRLTDIFDNSTQQKRAALSEATGSQRRSSINVKRDGSLLLVDEVNAQETMVNETWKVFRQMFVGFVKLRAVARIGKGALPDQWEACNA</sequence>
<evidence type="ECO:0000313" key="3">
    <source>
        <dbReference type="Proteomes" id="UP001165083"/>
    </source>
</evidence>
<organism evidence="2 3">
    <name type="scientific">Phytophthora lilii</name>
    <dbReference type="NCBI Taxonomy" id="2077276"/>
    <lineage>
        <taxon>Eukaryota</taxon>
        <taxon>Sar</taxon>
        <taxon>Stramenopiles</taxon>
        <taxon>Oomycota</taxon>
        <taxon>Peronosporomycetes</taxon>
        <taxon>Peronosporales</taxon>
        <taxon>Peronosporaceae</taxon>
        <taxon>Phytophthora</taxon>
    </lineage>
</organism>
<dbReference type="PANTHER" id="PTHR39867:SF1">
    <property type="entry name" value="HELICASE ATP-BINDING DOMAIN-CONTAINING PROTEIN"/>
    <property type="match status" value="1"/>
</dbReference>
<reference evidence="2" key="1">
    <citation type="submission" date="2023-04" db="EMBL/GenBank/DDBJ databases">
        <title>Phytophthora lilii NBRC 32176.</title>
        <authorList>
            <person name="Ichikawa N."/>
            <person name="Sato H."/>
            <person name="Tonouchi N."/>
        </authorList>
    </citation>
    <scope>NUCLEOTIDE SEQUENCE</scope>
    <source>
        <strain evidence="2">NBRC 32176</strain>
    </source>
</reference>
<protein>
    <submittedName>
        <fullName evidence="2">Unnamed protein product</fullName>
    </submittedName>
</protein>
<evidence type="ECO:0000256" key="1">
    <source>
        <dbReference type="SAM" id="MobiDB-lite"/>
    </source>
</evidence>
<keyword evidence="3" id="KW-1185">Reference proteome</keyword>
<feature type="compositionally biased region" description="Low complexity" evidence="1">
    <location>
        <begin position="142"/>
        <end position="152"/>
    </location>
</feature>
<evidence type="ECO:0000313" key="2">
    <source>
        <dbReference type="EMBL" id="GMF11548.1"/>
    </source>
</evidence>
<proteinExistence type="predicted"/>
<dbReference type="Proteomes" id="UP001165083">
    <property type="component" value="Unassembled WGS sequence"/>
</dbReference>
<dbReference type="AlphaFoldDB" id="A0A9W6TFD5"/>
<comment type="caution">
    <text evidence="2">The sequence shown here is derived from an EMBL/GenBank/DDBJ whole genome shotgun (WGS) entry which is preliminary data.</text>
</comment>
<dbReference type="PANTHER" id="PTHR39867">
    <property type="entry name" value="HELICASE ATP-BINDING DOMAIN-CONTAINING PROTEIN"/>
    <property type="match status" value="1"/>
</dbReference>
<accession>A0A9W6TFD5</accession>
<dbReference type="OrthoDB" id="119980at2759"/>
<name>A0A9W6TFD5_9STRA</name>
<feature type="region of interest" description="Disordered" evidence="1">
    <location>
        <begin position="137"/>
        <end position="166"/>
    </location>
</feature>